<comment type="similarity">
    <text evidence="6">Belongs to the ABC-4 integral membrane protein family.</text>
</comment>
<protein>
    <recommendedName>
        <fullName evidence="8">ABC3 transporter permease C-terminal domain-containing protein</fullName>
    </recommendedName>
</protein>
<dbReference type="EMBL" id="MFGW01000089">
    <property type="protein sequence ID" value="OGF66540.1"/>
    <property type="molecule type" value="Genomic_DNA"/>
</dbReference>
<keyword evidence="2" id="KW-1003">Cell membrane</keyword>
<dbReference type="Pfam" id="PF02687">
    <property type="entry name" value="FtsX"/>
    <property type="match status" value="1"/>
</dbReference>
<evidence type="ECO:0000313" key="9">
    <source>
        <dbReference type="EMBL" id="OGF66540.1"/>
    </source>
</evidence>
<dbReference type="STRING" id="1817863.A2Y62_08445"/>
<proteinExistence type="inferred from homology"/>
<keyword evidence="3 7" id="KW-0812">Transmembrane</keyword>
<dbReference type="Proteomes" id="UP000178943">
    <property type="component" value="Unassembled WGS sequence"/>
</dbReference>
<keyword evidence="4 7" id="KW-1133">Transmembrane helix</keyword>
<gene>
    <name evidence="9" type="ORF">A2Y62_08445</name>
</gene>
<evidence type="ECO:0000256" key="1">
    <source>
        <dbReference type="ARBA" id="ARBA00004651"/>
    </source>
</evidence>
<feature type="domain" description="ABC3 transporter permease C-terminal" evidence="8">
    <location>
        <begin position="41"/>
        <end position="145"/>
    </location>
</feature>
<dbReference type="PANTHER" id="PTHR30572:SF4">
    <property type="entry name" value="ABC TRANSPORTER PERMEASE YTRF"/>
    <property type="match status" value="1"/>
</dbReference>
<dbReference type="InterPro" id="IPR050250">
    <property type="entry name" value="Macrolide_Exporter_MacB"/>
</dbReference>
<evidence type="ECO:0000256" key="6">
    <source>
        <dbReference type="ARBA" id="ARBA00038076"/>
    </source>
</evidence>
<comment type="subcellular location">
    <subcellularLocation>
        <location evidence="1">Cell membrane</location>
        <topology evidence="1">Multi-pass membrane protein</topology>
    </subcellularLocation>
</comment>
<evidence type="ECO:0000256" key="3">
    <source>
        <dbReference type="ARBA" id="ARBA00022692"/>
    </source>
</evidence>
<name>A0A1F5VT64_9BACT</name>
<evidence type="ECO:0000313" key="10">
    <source>
        <dbReference type="Proteomes" id="UP000178943"/>
    </source>
</evidence>
<feature type="transmembrane region" description="Helical" evidence="7">
    <location>
        <begin position="83"/>
        <end position="106"/>
    </location>
</feature>
<dbReference type="PANTHER" id="PTHR30572">
    <property type="entry name" value="MEMBRANE COMPONENT OF TRANSPORTER-RELATED"/>
    <property type="match status" value="1"/>
</dbReference>
<dbReference type="GO" id="GO:0005886">
    <property type="term" value="C:plasma membrane"/>
    <property type="evidence" value="ECO:0007669"/>
    <property type="project" value="UniProtKB-SubCell"/>
</dbReference>
<dbReference type="AlphaFoldDB" id="A0A1F5VT64"/>
<reference evidence="9 10" key="1">
    <citation type="journal article" date="2016" name="Nat. Commun.">
        <title>Thousands of microbial genomes shed light on interconnected biogeochemical processes in an aquifer system.</title>
        <authorList>
            <person name="Anantharaman K."/>
            <person name="Brown C.T."/>
            <person name="Hug L.A."/>
            <person name="Sharon I."/>
            <person name="Castelle C.J."/>
            <person name="Probst A.J."/>
            <person name="Thomas B.C."/>
            <person name="Singh A."/>
            <person name="Wilkins M.J."/>
            <person name="Karaoz U."/>
            <person name="Brodie E.L."/>
            <person name="Williams K.H."/>
            <person name="Hubbard S.S."/>
            <person name="Banfield J.F."/>
        </authorList>
    </citation>
    <scope>NUCLEOTIDE SEQUENCE [LARGE SCALE GENOMIC DNA]</scope>
</reference>
<feature type="transmembrane region" description="Helical" evidence="7">
    <location>
        <begin position="126"/>
        <end position="147"/>
    </location>
</feature>
<evidence type="ECO:0000256" key="7">
    <source>
        <dbReference type="SAM" id="Phobius"/>
    </source>
</evidence>
<sequence>MLGRKYRFDPADKEALMIWDTSDYEDFFRYFFLGFEIFLGIVGSFTLIAGAINLSNIMSLIVEDRRKEIGIKMALGATRKYILTQYLTETMLLVITGGLLGFLLAYGVVSVFPMLELEEYIGNPIISMPIGLITIIILGAAGLWAGYPPAKRAAELNPVVAIKD</sequence>
<organism evidence="9 10">
    <name type="scientific">Candidatus Fischerbacteria bacterium RBG_13_37_8</name>
    <dbReference type="NCBI Taxonomy" id="1817863"/>
    <lineage>
        <taxon>Bacteria</taxon>
        <taxon>Candidatus Fischeribacteriota</taxon>
    </lineage>
</organism>
<accession>A0A1F5VT64</accession>
<keyword evidence="5 7" id="KW-0472">Membrane</keyword>
<dbReference type="InterPro" id="IPR003838">
    <property type="entry name" value="ABC3_permease_C"/>
</dbReference>
<evidence type="ECO:0000256" key="4">
    <source>
        <dbReference type="ARBA" id="ARBA00022989"/>
    </source>
</evidence>
<evidence type="ECO:0000256" key="2">
    <source>
        <dbReference type="ARBA" id="ARBA00022475"/>
    </source>
</evidence>
<evidence type="ECO:0000259" key="8">
    <source>
        <dbReference type="Pfam" id="PF02687"/>
    </source>
</evidence>
<comment type="caution">
    <text evidence="9">The sequence shown here is derived from an EMBL/GenBank/DDBJ whole genome shotgun (WGS) entry which is preliminary data.</text>
</comment>
<evidence type="ECO:0000256" key="5">
    <source>
        <dbReference type="ARBA" id="ARBA00023136"/>
    </source>
</evidence>
<feature type="transmembrane region" description="Helical" evidence="7">
    <location>
        <begin position="37"/>
        <end position="62"/>
    </location>
</feature>
<dbReference type="GO" id="GO:0022857">
    <property type="term" value="F:transmembrane transporter activity"/>
    <property type="evidence" value="ECO:0007669"/>
    <property type="project" value="TreeGrafter"/>
</dbReference>